<organism evidence="1 2">
    <name type="scientific">Acanthamoeba castellanii (strain ATCC 30010 / Neff)</name>
    <dbReference type="NCBI Taxonomy" id="1257118"/>
    <lineage>
        <taxon>Eukaryota</taxon>
        <taxon>Amoebozoa</taxon>
        <taxon>Discosea</taxon>
        <taxon>Longamoebia</taxon>
        <taxon>Centramoebida</taxon>
        <taxon>Acanthamoebidae</taxon>
        <taxon>Acanthamoeba</taxon>
    </lineage>
</organism>
<dbReference type="Gene3D" id="3.40.50.150">
    <property type="entry name" value="Vaccinia Virus protein VP39"/>
    <property type="match status" value="1"/>
</dbReference>
<dbReference type="AlphaFoldDB" id="L8GDR0"/>
<gene>
    <name evidence="1" type="ORF">ACA1_388170</name>
</gene>
<accession>L8GDR0</accession>
<dbReference type="EMBL" id="KB008156">
    <property type="protein sequence ID" value="ELR11157.1"/>
    <property type="molecule type" value="Genomic_DNA"/>
</dbReference>
<dbReference type="GeneID" id="14911591"/>
<keyword evidence="2" id="KW-1185">Reference proteome</keyword>
<dbReference type="SUPFAM" id="SSF53335">
    <property type="entry name" value="S-adenosyl-L-methionine-dependent methyltransferases"/>
    <property type="match status" value="1"/>
</dbReference>
<evidence type="ECO:0000313" key="1">
    <source>
        <dbReference type="EMBL" id="ELR11157.1"/>
    </source>
</evidence>
<protein>
    <submittedName>
        <fullName evidence="1">Uncharacterized protein</fullName>
    </submittedName>
</protein>
<proteinExistence type="predicted"/>
<dbReference type="Proteomes" id="UP000011083">
    <property type="component" value="Unassembled WGS sequence"/>
</dbReference>
<dbReference type="KEGG" id="acan:ACA1_388170"/>
<name>L8GDR0_ACACF</name>
<dbReference type="RefSeq" id="XP_004333170.1">
    <property type="nucleotide sequence ID" value="XM_004333122.1"/>
</dbReference>
<reference evidence="1 2" key="1">
    <citation type="journal article" date="2013" name="Genome Biol.">
        <title>Genome of Acanthamoeba castellanii highlights extensive lateral gene transfer and early evolution of tyrosine kinase signaling.</title>
        <authorList>
            <person name="Clarke M."/>
            <person name="Lohan A.J."/>
            <person name="Liu B."/>
            <person name="Lagkouvardos I."/>
            <person name="Roy S."/>
            <person name="Zafar N."/>
            <person name="Bertelli C."/>
            <person name="Schilde C."/>
            <person name="Kianianmomeni A."/>
            <person name="Burglin T.R."/>
            <person name="Frech C."/>
            <person name="Turcotte B."/>
            <person name="Kopec K.O."/>
            <person name="Synnott J.M."/>
            <person name="Choo C."/>
            <person name="Paponov I."/>
            <person name="Finkler A."/>
            <person name="Soon Heng Tan C."/>
            <person name="Hutchins A.P."/>
            <person name="Weinmeier T."/>
            <person name="Rattei T."/>
            <person name="Chu J.S."/>
            <person name="Gimenez G."/>
            <person name="Irimia M."/>
            <person name="Rigden D.J."/>
            <person name="Fitzpatrick D.A."/>
            <person name="Lorenzo-Morales J."/>
            <person name="Bateman A."/>
            <person name="Chiu C.H."/>
            <person name="Tang P."/>
            <person name="Hegemann P."/>
            <person name="Fromm H."/>
            <person name="Raoult D."/>
            <person name="Greub G."/>
            <person name="Miranda-Saavedra D."/>
            <person name="Chen N."/>
            <person name="Nash P."/>
            <person name="Ginger M.L."/>
            <person name="Horn M."/>
            <person name="Schaap P."/>
            <person name="Caler L."/>
            <person name="Loftus B."/>
        </authorList>
    </citation>
    <scope>NUCLEOTIDE SEQUENCE [LARGE SCALE GENOMIC DNA]</scope>
    <source>
        <strain evidence="1 2">Neff</strain>
    </source>
</reference>
<sequence length="173" mass="18866">MASAQQNETERPSGVWKGNSAPIDLAAHLKRINEAPVLVEGKRRHPGVEGEVVGLDFNPALVVAAWEALPGFQDAVGSDKEKLSVEEGNVTAMQFPDQSFDGAYLTLIDAVSHMQGDSEDMDPGFVKAKALMEMTISKGILEPPRTCSSSSDRQRRWRLLPHQPALFLLGTAW</sequence>
<dbReference type="VEuPathDB" id="AmoebaDB:ACA1_388170"/>
<dbReference type="InterPro" id="IPR029063">
    <property type="entry name" value="SAM-dependent_MTases_sf"/>
</dbReference>
<dbReference type="OrthoDB" id="10004862at2759"/>
<evidence type="ECO:0000313" key="2">
    <source>
        <dbReference type="Proteomes" id="UP000011083"/>
    </source>
</evidence>